<comment type="caution">
    <text evidence="3">The sequence shown here is derived from an EMBL/GenBank/DDBJ whole genome shotgun (WGS) entry which is preliminary data.</text>
</comment>
<evidence type="ECO:0000256" key="1">
    <source>
        <dbReference type="SAM" id="MobiDB-lite"/>
    </source>
</evidence>
<sequence length="828" mass="94167">MEDVFESIKLSPVLASNDFQYPNGNWWYDGGRDDDYEVHSEEDLNSPISSPTYSHQSQDGEYEKLRSCETIPVLKEQYKNENPNGRQKGVDPSHMWSGDSGSMNIFSNNICEIGCEVKRNWVKESRIQNRSFLVGLQETKSLEVKGVWLCLRKRCCFVNVYAPQEPVRKKTLWNNLQSLVSSDSDCHWFVFGDFNVVRLPEERLGPNFCPNSAYHFNKFIHLAGLIEIKMGGRRFTYANRAGNKHSKLDRYLVSANVLDTWSFLNVTAMPRIHSDHCVIILSSGSLDFGPYPFRFFNSLMVDAGFENIVKQGWATRYDPRSQLHTSPLSITAGKLKNLKEHIKRWRTELLEMRRKEVFDLSNLINAIDLHAERCPIDNELLQQRHNAHQKILTLESSRVADLKQKSRVKWALDGDENSGFFHGIINKHHRVKRINGLKVNGFWITDPSMIKQEVVNHFRERYSEPIRSRPKFISAKFKKLTPQLASSLEKPFSLDEIKSAIWACGSDKASGPNGFSFAFLKKHWDTIGNDFYFAVKYFEASGNIDKGCNSSFITLVPKIQDPNTIDDFCPICLIGCLYKTIAKVLAERLKKVVHLVVSPNQTTLIKDRYILDGTLILNETISWLKKCKKKAFAFKVDFEKASDSLSWGYLDSILEQMNFGTKWRSWIHGCLSSARISVLINGAATSEFSMERGIRQGNPLSPFLFIIATEGLHIAMEEGKEIGIFEGIKLPNHGPSLSHLQYADDVIFLGSWSIENAKNLICILRCFELASGLKINMSKSKIYGFGVQGCELELVARCLNCSIGSIPLIYLGLPIGASMARAVHWNPH</sequence>
<feature type="domain" description="Reverse transcriptase" evidence="2">
    <location>
        <begin position="537"/>
        <end position="815"/>
    </location>
</feature>
<dbReference type="SUPFAM" id="SSF56672">
    <property type="entry name" value="DNA/RNA polymerases"/>
    <property type="match status" value="1"/>
</dbReference>
<keyword evidence="4" id="KW-1185">Reference proteome</keyword>
<dbReference type="CDD" id="cd01650">
    <property type="entry name" value="RT_nLTR_like"/>
    <property type="match status" value="1"/>
</dbReference>
<dbReference type="InterPro" id="IPR036691">
    <property type="entry name" value="Endo/exonu/phosph_ase_sf"/>
</dbReference>
<feature type="region of interest" description="Disordered" evidence="1">
    <location>
        <begin position="40"/>
        <end position="59"/>
    </location>
</feature>
<accession>A0A9R1WDU6</accession>
<dbReference type="Proteomes" id="UP000235145">
    <property type="component" value="Unassembled WGS sequence"/>
</dbReference>
<dbReference type="Pfam" id="PF00078">
    <property type="entry name" value="RVT_1"/>
    <property type="match status" value="1"/>
</dbReference>
<dbReference type="InterPro" id="IPR052343">
    <property type="entry name" value="Retrotransposon-Effector_Assoc"/>
</dbReference>
<protein>
    <recommendedName>
        <fullName evidence="2">Reverse transcriptase domain-containing protein</fullName>
    </recommendedName>
</protein>
<organism evidence="3 4">
    <name type="scientific">Lactuca sativa</name>
    <name type="common">Garden lettuce</name>
    <dbReference type="NCBI Taxonomy" id="4236"/>
    <lineage>
        <taxon>Eukaryota</taxon>
        <taxon>Viridiplantae</taxon>
        <taxon>Streptophyta</taxon>
        <taxon>Embryophyta</taxon>
        <taxon>Tracheophyta</taxon>
        <taxon>Spermatophyta</taxon>
        <taxon>Magnoliopsida</taxon>
        <taxon>eudicotyledons</taxon>
        <taxon>Gunneridae</taxon>
        <taxon>Pentapetalae</taxon>
        <taxon>asterids</taxon>
        <taxon>campanulids</taxon>
        <taxon>Asterales</taxon>
        <taxon>Asteraceae</taxon>
        <taxon>Cichorioideae</taxon>
        <taxon>Cichorieae</taxon>
        <taxon>Lactucinae</taxon>
        <taxon>Lactuca</taxon>
    </lineage>
</organism>
<dbReference type="PROSITE" id="PS50878">
    <property type="entry name" value="RT_POL"/>
    <property type="match status" value="1"/>
</dbReference>
<dbReference type="PANTHER" id="PTHR46890:SF50">
    <property type="entry name" value="RNA-DIRECTED DNA POLYMERASE, EUKARYOTA, REVERSE TRANSCRIPTASE ZINC-BINDING DOMAIN PROTEIN-RELATED"/>
    <property type="match status" value="1"/>
</dbReference>
<gene>
    <name evidence="3" type="ORF">LSAT_V11C200075540</name>
</gene>
<dbReference type="PANTHER" id="PTHR46890">
    <property type="entry name" value="NON-LTR RETROLELEMENT REVERSE TRANSCRIPTASE-LIKE PROTEIN-RELATED"/>
    <property type="match status" value="1"/>
</dbReference>
<evidence type="ECO:0000313" key="4">
    <source>
        <dbReference type="Proteomes" id="UP000235145"/>
    </source>
</evidence>
<proteinExistence type="predicted"/>
<dbReference type="SUPFAM" id="SSF56219">
    <property type="entry name" value="DNase I-like"/>
    <property type="match status" value="1"/>
</dbReference>
<evidence type="ECO:0000259" key="2">
    <source>
        <dbReference type="PROSITE" id="PS50878"/>
    </source>
</evidence>
<dbReference type="EMBL" id="NBSK02000002">
    <property type="protein sequence ID" value="KAJ0221007.1"/>
    <property type="molecule type" value="Genomic_DNA"/>
</dbReference>
<dbReference type="AlphaFoldDB" id="A0A9R1WDU6"/>
<feature type="compositionally biased region" description="Polar residues" evidence="1">
    <location>
        <begin position="46"/>
        <end position="59"/>
    </location>
</feature>
<dbReference type="InterPro" id="IPR000477">
    <property type="entry name" value="RT_dom"/>
</dbReference>
<reference evidence="3 4" key="1">
    <citation type="journal article" date="2017" name="Nat. Commun.">
        <title>Genome assembly with in vitro proximity ligation data and whole-genome triplication in lettuce.</title>
        <authorList>
            <person name="Reyes-Chin-Wo S."/>
            <person name="Wang Z."/>
            <person name="Yang X."/>
            <person name="Kozik A."/>
            <person name="Arikit S."/>
            <person name="Song C."/>
            <person name="Xia L."/>
            <person name="Froenicke L."/>
            <person name="Lavelle D.O."/>
            <person name="Truco M.J."/>
            <person name="Xia R."/>
            <person name="Zhu S."/>
            <person name="Xu C."/>
            <person name="Xu H."/>
            <person name="Xu X."/>
            <person name="Cox K."/>
            <person name="Korf I."/>
            <person name="Meyers B.C."/>
            <person name="Michelmore R.W."/>
        </authorList>
    </citation>
    <scope>NUCLEOTIDE SEQUENCE [LARGE SCALE GENOMIC DNA]</scope>
    <source>
        <strain evidence="4">cv. Salinas</strain>
        <tissue evidence="3">Seedlings</tissue>
    </source>
</reference>
<dbReference type="Gene3D" id="3.60.10.10">
    <property type="entry name" value="Endonuclease/exonuclease/phosphatase"/>
    <property type="match status" value="1"/>
</dbReference>
<evidence type="ECO:0000313" key="3">
    <source>
        <dbReference type="EMBL" id="KAJ0221007.1"/>
    </source>
</evidence>
<name>A0A9R1WDU6_LACSA</name>
<dbReference type="InterPro" id="IPR043502">
    <property type="entry name" value="DNA/RNA_pol_sf"/>
</dbReference>